<keyword evidence="2" id="KW-1185">Reference proteome</keyword>
<name>A0A9P7EU63_9AGAM</name>
<dbReference type="Proteomes" id="UP000823399">
    <property type="component" value="Unassembled WGS sequence"/>
</dbReference>
<protein>
    <submittedName>
        <fullName evidence="1">Uncharacterized protein</fullName>
    </submittedName>
</protein>
<evidence type="ECO:0000313" key="2">
    <source>
        <dbReference type="Proteomes" id="UP000823399"/>
    </source>
</evidence>
<accession>A0A9P7EU63</accession>
<dbReference type="GeneID" id="64701255"/>
<comment type="caution">
    <text evidence="1">The sequence shown here is derived from an EMBL/GenBank/DDBJ whole genome shotgun (WGS) entry which is preliminary data.</text>
</comment>
<organism evidence="1 2">
    <name type="scientific">Suillus discolor</name>
    <dbReference type="NCBI Taxonomy" id="1912936"/>
    <lineage>
        <taxon>Eukaryota</taxon>
        <taxon>Fungi</taxon>
        <taxon>Dikarya</taxon>
        <taxon>Basidiomycota</taxon>
        <taxon>Agaricomycotina</taxon>
        <taxon>Agaricomycetes</taxon>
        <taxon>Agaricomycetidae</taxon>
        <taxon>Boletales</taxon>
        <taxon>Suillineae</taxon>
        <taxon>Suillaceae</taxon>
        <taxon>Suillus</taxon>
    </lineage>
</organism>
<gene>
    <name evidence="1" type="ORF">F5147DRAFT_723726</name>
</gene>
<reference evidence="1" key="1">
    <citation type="journal article" date="2020" name="New Phytol.">
        <title>Comparative genomics reveals dynamic genome evolution in host specialist ectomycorrhizal fungi.</title>
        <authorList>
            <person name="Lofgren L.A."/>
            <person name="Nguyen N.H."/>
            <person name="Vilgalys R."/>
            <person name="Ruytinx J."/>
            <person name="Liao H.L."/>
            <person name="Branco S."/>
            <person name="Kuo A."/>
            <person name="LaButti K."/>
            <person name="Lipzen A."/>
            <person name="Andreopoulos W."/>
            <person name="Pangilinan J."/>
            <person name="Riley R."/>
            <person name="Hundley H."/>
            <person name="Na H."/>
            <person name="Barry K."/>
            <person name="Grigoriev I.V."/>
            <person name="Stajich J.E."/>
            <person name="Kennedy P.G."/>
        </authorList>
    </citation>
    <scope>NUCLEOTIDE SEQUENCE</scope>
    <source>
        <strain evidence="1">FC423</strain>
    </source>
</reference>
<sequence length="104" mass="11576">MTPITTALHTTSSLHLVTAVHSILALPAPSTPSKHLIAFHHIFDTSSPSKPDVRALHERYFFCQRFIHVSALSTTSMRSTHISIRSYLMECGHMPADISPLLWA</sequence>
<dbReference type="AlphaFoldDB" id="A0A9P7EU63"/>
<dbReference type="RefSeq" id="XP_041286491.1">
    <property type="nucleotide sequence ID" value="XM_041438996.1"/>
</dbReference>
<proteinExistence type="predicted"/>
<dbReference type="EMBL" id="JABBWM010000097">
    <property type="protein sequence ID" value="KAG2091319.1"/>
    <property type="molecule type" value="Genomic_DNA"/>
</dbReference>
<evidence type="ECO:0000313" key="1">
    <source>
        <dbReference type="EMBL" id="KAG2091319.1"/>
    </source>
</evidence>